<name>A0ACC3SJA6_9PEZI</name>
<dbReference type="Proteomes" id="UP001320706">
    <property type="component" value="Unassembled WGS sequence"/>
</dbReference>
<gene>
    <name evidence="1" type="primary">lcc1_1</name>
    <name evidence="1" type="ORF">M8818_002005</name>
</gene>
<keyword evidence="2" id="KW-1185">Reference proteome</keyword>
<proteinExistence type="predicted"/>
<accession>A0ACC3SJA6</accession>
<sequence length="642" mass="69673">MHFQKVVGVCLLAFASFAWADTPHYLWGPDRMGKMVKRAATSSKTTSKTTIKSSTTKVATSSSKKTTTTTAKSSSTTAKVSSSSTVASSSSSTSLVADSACTNGPLTRSCWSSGFSIATDFDQKHPTTGKTVSYNLEITNTTCNPDGNGDQQCLLVNNQLPGPVIRASWGDTLSITVTNNMQDNGTSMHWHGIRQLNSCGSDGVNGITECPIAPGQSKTYTFLCTQFGTSWYHSHFSSQYGMGVVGTIIIDGPASSNYDIDLGTFPVSDWYYADAYKVNEITLDNLQQQNPPPPSDTILVNGTNDNGSGGSYAKVTVTAGKKHRLRLINTSVDNFIRVKLDSHPFTVMTADFIPVKPLPGQDWVLLAIGQRYDVVFTANQTAGTYWFRAEVATDCYSASNGKGRALFTYSGQTVSAPTDSNETPPDTTCAELTTTPYWTQAVDQSTFTSQLETLNVDLDFPGVATNDQNVVLWALNTSTMKIAWDQPTLQMVYDKNTTYPAAYDVIEIPNEGVWTYWIIQQASTNPPPPHPIHLHGHDFFVLGSGSGTYSSSATLNFANPPRRDTSTLPSAGWLALAFQANNPGAWLMHCHIAWHISEGLGVQFLEAKNSINFPDMTQFGSQCSAWKSYAKTMPYKQDDSGL</sequence>
<organism evidence="1 2">
    <name type="scientific">Zalaria obscura</name>
    <dbReference type="NCBI Taxonomy" id="2024903"/>
    <lineage>
        <taxon>Eukaryota</taxon>
        <taxon>Fungi</taxon>
        <taxon>Dikarya</taxon>
        <taxon>Ascomycota</taxon>
        <taxon>Pezizomycotina</taxon>
        <taxon>Dothideomycetes</taxon>
        <taxon>Dothideomycetidae</taxon>
        <taxon>Dothideales</taxon>
        <taxon>Zalariaceae</taxon>
        <taxon>Zalaria</taxon>
    </lineage>
</organism>
<evidence type="ECO:0000313" key="2">
    <source>
        <dbReference type="Proteomes" id="UP001320706"/>
    </source>
</evidence>
<protein>
    <submittedName>
        <fullName evidence="1">Laccase, multicopper oxidase, benzenediol:oxygen oxidorectuctase</fullName>
    </submittedName>
</protein>
<evidence type="ECO:0000313" key="1">
    <source>
        <dbReference type="EMBL" id="KAK8215384.1"/>
    </source>
</evidence>
<dbReference type="EMBL" id="JAMKPW020000008">
    <property type="protein sequence ID" value="KAK8215384.1"/>
    <property type="molecule type" value="Genomic_DNA"/>
</dbReference>
<comment type="caution">
    <text evidence="1">The sequence shown here is derived from an EMBL/GenBank/DDBJ whole genome shotgun (WGS) entry which is preliminary data.</text>
</comment>
<reference evidence="1" key="1">
    <citation type="submission" date="2024-02" db="EMBL/GenBank/DDBJ databases">
        <title>Metagenome Assembled Genome of Zalaria obscura JY119.</title>
        <authorList>
            <person name="Vighnesh L."/>
            <person name="Jagadeeshwari U."/>
            <person name="Venkata Ramana C."/>
            <person name="Sasikala C."/>
        </authorList>
    </citation>
    <scope>NUCLEOTIDE SEQUENCE</scope>
    <source>
        <strain evidence="1">JY119</strain>
    </source>
</reference>